<feature type="compositionally biased region" description="Low complexity" evidence="1">
    <location>
        <begin position="463"/>
        <end position="491"/>
    </location>
</feature>
<feature type="compositionally biased region" description="Polar residues" evidence="1">
    <location>
        <begin position="451"/>
        <end position="462"/>
    </location>
</feature>
<evidence type="ECO:0000313" key="3">
    <source>
        <dbReference type="Proteomes" id="UP000054270"/>
    </source>
</evidence>
<keyword evidence="3" id="KW-1185">Reference proteome</keyword>
<feature type="region of interest" description="Disordered" evidence="1">
    <location>
        <begin position="325"/>
        <end position="373"/>
    </location>
</feature>
<evidence type="ECO:0008006" key="4">
    <source>
        <dbReference type="Google" id="ProtNLM"/>
    </source>
</evidence>
<organism evidence="2 3">
    <name type="scientific">Hypholoma sublateritium (strain FD-334 SS-4)</name>
    <dbReference type="NCBI Taxonomy" id="945553"/>
    <lineage>
        <taxon>Eukaryota</taxon>
        <taxon>Fungi</taxon>
        <taxon>Dikarya</taxon>
        <taxon>Basidiomycota</taxon>
        <taxon>Agaricomycotina</taxon>
        <taxon>Agaricomycetes</taxon>
        <taxon>Agaricomycetidae</taxon>
        <taxon>Agaricales</taxon>
        <taxon>Agaricineae</taxon>
        <taxon>Strophariaceae</taxon>
        <taxon>Hypholoma</taxon>
    </lineage>
</organism>
<reference evidence="3" key="1">
    <citation type="submission" date="2014-04" db="EMBL/GenBank/DDBJ databases">
        <title>Evolutionary Origins and Diversification of the Mycorrhizal Mutualists.</title>
        <authorList>
            <consortium name="DOE Joint Genome Institute"/>
            <consortium name="Mycorrhizal Genomics Consortium"/>
            <person name="Kohler A."/>
            <person name="Kuo A."/>
            <person name="Nagy L.G."/>
            <person name="Floudas D."/>
            <person name="Copeland A."/>
            <person name="Barry K.W."/>
            <person name="Cichocki N."/>
            <person name="Veneault-Fourrey C."/>
            <person name="LaButti K."/>
            <person name="Lindquist E.A."/>
            <person name="Lipzen A."/>
            <person name="Lundell T."/>
            <person name="Morin E."/>
            <person name="Murat C."/>
            <person name="Riley R."/>
            <person name="Ohm R."/>
            <person name="Sun H."/>
            <person name="Tunlid A."/>
            <person name="Henrissat B."/>
            <person name="Grigoriev I.V."/>
            <person name="Hibbett D.S."/>
            <person name="Martin F."/>
        </authorList>
    </citation>
    <scope>NUCLEOTIDE SEQUENCE [LARGE SCALE GENOMIC DNA]</scope>
    <source>
        <strain evidence="3">FD-334 SS-4</strain>
    </source>
</reference>
<feature type="region of interest" description="Disordered" evidence="1">
    <location>
        <begin position="424"/>
        <end position="575"/>
    </location>
</feature>
<dbReference type="OrthoDB" id="2348945at2759"/>
<feature type="compositionally biased region" description="Polar residues" evidence="1">
    <location>
        <begin position="82"/>
        <end position="92"/>
    </location>
</feature>
<feature type="compositionally biased region" description="Polar residues" evidence="1">
    <location>
        <begin position="22"/>
        <end position="37"/>
    </location>
</feature>
<dbReference type="OMA" id="TAPYYYP"/>
<feature type="compositionally biased region" description="Polar residues" evidence="1">
    <location>
        <begin position="151"/>
        <end position="162"/>
    </location>
</feature>
<sequence>MDNPQHYQPLSHALHPPPSALSRGQNTHYANTAQHASYNDVPKQPTQKPVEAEEDDEEEDDDDEGLVEEQLNQNDVDMHGSENASPQPSSSADVRASTHAPHPSQPVSPAPEQKRRPGRPRGSKNRRPRVGSAKHESSQFYYPPPAPEAASGSTTAPQHTNINPQNQHYYEFQWRVLNLCAEFYGAAEELVKGTPSLVIAQCYSMGPGAKVDPLVMIAEAKSVCDALLSNPSQLITNPPPPNYPIMSTIYHPMGQSNPNSVVAIAAPTTTISSGTPNIITNPQTFVVPLGVQPPFSAYPIYSASPGQYPTTPYYQYAAYGQPGVQYATPSQPNPPPTAPPVAHTSTPPVSSQPTATITTTPATGGTVIGNQGAWSDEETEQLKKMAEESRSKGTSGEIEWDWVIQEWGISRTRHQILIKATALGLKESSSRGTKRRRDADEATIVPPPMASLQQPSNSAQIISSPAQSTTQTTSTPAASPAMQSQQRPSSSKGPGTLNSSAPTLPWPMPTVAVNTPSPVLSTTGNSHDAQRSSYYRPRPNQDSPAKASAQSTVQHSYYTATGQITSNLRPSENGK</sequence>
<feature type="region of interest" description="Disordered" evidence="1">
    <location>
        <begin position="1"/>
        <end position="162"/>
    </location>
</feature>
<accession>A0A0D2MQJ2</accession>
<protein>
    <recommendedName>
        <fullName evidence="4">Myb-like domain-containing protein</fullName>
    </recommendedName>
</protein>
<feature type="compositionally biased region" description="Polar residues" evidence="1">
    <location>
        <begin position="492"/>
        <end position="502"/>
    </location>
</feature>
<evidence type="ECO:0000313" key="2">
    <source>
        <dbReference type="EMBL" id="KJA26253.1"/>
    </source>
</evidence>
<dbReference type="EMBL" id="KN817528">
    <property type="protein sequence ID" value="KJA26253.1"/>
    <property type="molecule type" value="Genomic_DNA"/>
</dbReference>
<feature type="compositionally biased region" description="Basic residues" evidence="1">
    <location>
        <begin position="116"/>
        <end position="129"/>
    </location>
</feature>
<feature type="compositionally biased region" description="Polar residues" evidence="1">
    <location>
        <begin position="512"/>
        <end position="533"/>
    </location>
</feature>
<proteinExistence type="predicted"/>
<dbReference type="STRING" id="945553.A0A0D2MQJ2"/>
<dbReference type="AlphaFoldDB" id="A0A0D2MQJ2"/>
<feature type="compositionally biased region" description="Low complexity" evidence="1">
    <location>
        <begin position="340"/>
        <end position="365"/>
    </location>
</feature>
<name>A0A0D2MQJ2_HYPSF</name>
<evidence type="ECO:0000256" key="1">
    <source>
        <dbReference type="SAM" id="MobiDB-lite"/>
    </source>
</evidence>
<feature type="compositionally biased region" description="Polar residues" evidence="1">
    <location>
        <begin position="540"/>
        <end position="575"/>
    </location>
</feature>
<gene>
    <name evidence="2" type="ORF">HYPSUDRAFT_180983</name>
</gene>
<dbReference type="Proteomes" id="UP000054270">
    <property type="component" value="Unassembled WGS sequence"/>
</dbReference>
<feature type="compositionally biased region" description="Acidic residues" evidence="1">
    <location>
        <begin position="52"/>
        <end position="67"/>
    </location>
</feature>